<accession>A0A5B7GXN7</accession>
<evidence type="ECO:0000313" key="3">
    <source>
        <dbReference type="Proteomes" id="UP000324222"/>
    </source>
</evidence>
<feature type="region of interest" description="Disordered" evidence="1">
    <location>
        <begin position="422"/>
        <end position="549"/>
    </location>
</feature>
<feature type="compositionally biased region" description="Polar residues" evidence="1">
    <location>
        <begin position="498"/>
        <end position="521"/>
    </location>
</feature>
<feature type="compositionally biased region" description="Polar residues" evidence="1">
    <location>
        <begin position="349"/>
        <end position="359"/>
    </location>
</feature>
<feature type="region of interest" description="Disordered" evidence="1">
    <location>
        <begin position="349"/>
        <end position="386"/>
    </location>
</feature>
<dbReference type="Proteomes" id="UP000324222">
    <property type="component" value="Unassembled WGS sequence"/>
</dbReference>
<feature type="compositionally biased region" description="Basic residues" evidence="1">
    <location>
        <begin position="364"/>
        <end position="373"/>
    </location>
</feature>
<keyword evidence="3" id="KW-1185">Reference proteome</keyword>
<gene>
    <name evidence="2" type="ORF">E2C01_055414</name>
</gene>
<proteinExistence type="predicted"/>
<evidence type="ECO:0000256" key="1">
    <source>
        <dbReference type="SAM" id="MobiDB-lite"/>
    </source>
</evidence>
<comment type="caution">
    <text evidence="2">The sequence shown here is derived from an EMBL/GenBank/DDBJ whole genome shotgun (WGS) entry which is preliminary data.</text>
</comment>
<name>A0A5B7GXN7_PORTR</name>
<dbReference type="EMBL" id="VSRR010018433">
    <property type="protein sequence ID" value="MPC61344.1"/>
    <property type="molecule type" value="Genomic_DNA"/>
</dbReference>
<protein>
    <submittedName>
        <fullName evidence="2">Uncharacterized protein</fullName>
    </submittedName>
</protein>
<reference evidence="2 3" key="1">
    <citation type="submission" date="2019-05" db="EMBL/GenBank/DDBJ databases">
        <title>Another draft genome of Portunus trituberculatus and its Hox gene families provides insights of decapod evolution.</title>
        <authorList>
            <person name="Jeong J.-H."/>
            <person name="Song I."/>
            <person name="Kim S."/>
            <person name="Choi T."/>
            <person name="Kim D."/>
            <person name="Ryu S."/>
            <person name="Kim W."/>
        </authorList>
    </citation>
    <scope>NUCLEOTIDE SEQUENCE [LARGE SCALE GENOMIC DNA]</scope>
    <source>
        <tissue evidence="2">Muscle</tissue>
    </source>
</reference>
<dbReference type="OrthoDB" id="6366951at2759"/>
<dbReference type="AlphaFoldDB" id="A0A5B7GXN7"/>
<organism evidence="2 3">
    <name type="scientific">Portunus trituberculatus</name>
    <name type="common">Swimming crab</name>
    <name type="synonym">Neptunus trituberculatus</name>
    <dbReference type="NCBI Taxonomy" id="210409"/>
    <lineage>
        <taxon>Eukaryota</taxon>
        <taxon>Metazoa</taxon>
        <taxon>Ecdysozoa</taxon>
        <taxon>Arthropoda</taxon>
        <taxon>Crustacea</taxon>
        <taxon>Multicrustacea</taxon>
        <taxon>Malacostraca</taxon>
        <taxon>Eumalacostraca</taxon>
        <taxon>Eucarida</taxon>
        <taxon>Decapoda</taxon>
        <taxon>Pleocyemata</taxon>
        <taxon>Brachyura</taxon>
        <taxon>Eubrachyura</taxon>
        <taxon>Portunoidea</taxon>
        <taxon>Portunidae</taxon>
        <taxon>Portuninae</taxon>
        <taxon>Portunus</taxon>
    </lineage>
</organism>
<sequence>MTELRSATSVKCPGHSPVPLSDVDLVPYDMTERLKEVNRALIEDPTPAECDRTITIRFREVIADYHSPRDDFPSDSDDGYGDSSDILYDAEDDDGGEGITCLTSEIKEVLGENFNVIDQEASFIQENESLNLIPKGHVKLLDVPKLQLNDQQDDVHAIADENLPELVETSYITDEKHILMNASCQELCARNIKIPENEEGLPKESYGTKTEDKKQAEEQIHVINEDGVSLVEVSEKICLENEPGSLGDMKAQEETTDISHEGLFPADKCSDVLDSISFNLPPKSDVNFASFDYSDDFEDFQEELEDTGNKKNEEVILLPSQNKGCLPKIISDPLSEPVLTTQTTAIMGELSSSQSTQEPASLRSKQKSVHHKLQSPSIERKTTKSVELAKPISSDIVHTKTKHTGASTPVIKPALLSSDKLIKSNDSCRQRNRISTSASPASSSSLSSASSSASSSSSSSASPYSFSKERSRIRTSISGPVRPTTHRSSENEGKKANVENSTSGGSLTRPQTSGSHNSLAVASSGPGRGNRLSPPNRVRKAASASDLHK</sequence>
<evidence type="ECO:0000313" key="2">
    <source>
        <dbReference type="EMBL" id="MPC61344.1"/>
    </source>
</evidence>
<feature type="compositionally biased region" description="Basic and acidic residues" evidence="1">
    <location>
        <begin position="487"/>
        <end position="497"/>
    </location>
</feature>
<feature type="compositionally biased region" description="Low complexity" evidence="1">
    <location>
        <begin position="435"/>
        <end position="466"/>
    </location>
</feature>